<sequence>MEKNLLRMAVESRKKRIINDLILTDIYKYSRNELHQLTLTELEHEWQRYRHISNKDQLKLN</sequence>
<evidence type="ECO:0008006" key="3">
    <source>
        <dbReference type="Google" id="ProtNLM"/>
    </source>
</evidence>
<protein>
    <recommendedName>
        <fullName evidence="3">Fur-regulated basic protein A</fullName>
    </recommendedName>
</protein>
<evidence type="ECO:0000313" key="1">
    <source>
        <dbReference type="EMBL" id="MBM7646517.1"/>
    </source>
</evidence>
<organism evidence="1 2">
    <name type="scientific">Scopulibacillus daqui</name>
    <dbReference type="NCBI Taxonomy" id="1469162"/>
    <lineage>
        <taxon>Bacteria</taxon>
        <taxon>Bacillati</taxon>
        <taxon>Bacillota</taxon>
        <taxon>Bacilli</taxon>
        <taxon>Bacillales</taxon>
        <taxon>Sporolactobacillaceae</taxon>
        <taxon>Scopulibacillus</taxon>
    </lineage>
</organism>
<proteinExistence type="predicted"/>
<dbReference type="EMBL" id="JAFBER010000022">
    <property type="protein sequence ID" value="MBM7646517.1"/>
    <property type="molecule type" value="Genomic_DNA"/>
</dbReference>
<gene>
    <name evidence="1" type="ORF">JOD45_002747</name>
</gene>
<name>A0ABS2Q2K1_9BACL</name>
<keyword evidence="2" id="KW-1185">Reference proteome</keyword>
<evidence type="ECO:0000313" key="2">
    <source>
        <dbReference type="Proteomes" id="UP000808914"/>
    </source>
</evidence>
<dbReference type="Pfam" id="PF13076">
    <property type="entry name" value="Fur_reg_FbpA"/>
    <property type="match status" value="1"/>
</dbReference>
<reference evidence="1 2" key="1">
    <citation type="submission" date="2021-01" db="EMBL/GenBank/DDBJ databases">
        <title>Genomic Encyclopedia of Type Strains, Phase IV (KMG-IV): sequencing the most valuable type-strain genomes for metagenomic binning, comparative biology and taxonomic classification.</title>
        <authorList>
            <person name="Goeker M."/>
        </authorList>
    </citation>
    <scope>NUCLEOTIDE SEQUENCE [LARGE SCALE GENOMIC DNA]</scope>
    <source>
        <strain evidence="1 2">DSM 28236</strain>
    </source>
</reference>
<comment type="caution">
    <text evidence="1">The sequence shown here is derived from an EMBL/GenBank/DDBJ whole genome shotgun (WGS) entry which is preliminary data.</text>
</comment>
<dbReference type="RefSeq" id="WP_205004398.1">
    <property type="nucleotide sequence ID" value="NZ_JAFBER010000022.1"/>
</dbReference>
<accession>A0ABS2Q2K1</accession>
<dbReference type="Proteomes" id="UP000808914">
    <property type="component" value="Unassembled WGS sequence"/>
</dbReference>
<dbReference type="InterPro" id="IPR025072">
    <property type="entry name" value="Fur_reg_FbpA"/>
</dbReference>